<keyword evidence="9" id="KW-1185">Reference proteome</keyword>
<dbReference type="Pfam" id="PF10590">
    <property type="entry name" value="PNP_phzG_C"/>
    <property type="match status" value="1"/>
</dbReference>
<dbReference type="GO" id="GO:0008615">
    <property type="term" value="P:pyridoxine biosynthetic process"/>
    <property type="evidence" value="ECO:0007669"/>
    <property type="project" value="InterPro"/>
</dbReference>
<evidence type="ECO:0000256" key="3">
    <source>
        <dbReference type="ARBA" id="ARBA00022643"/>
    </source>
</evidence>
<dbReference type="AlphaFoldDB" id="F8JU63"/>
<comment type="similarity">
    <text evidence="1">Belongs to the pyridoxamine 5'-phosphate oxidase family.</text>
</comment>
<proteinExistence type="inferred from homology"/>
<dbReference type="InterPro" id="IPR000659">
    <property type="entry name" value="Pyridox_Oxase"/>
</dbReference>
<reference evidence="9" key="1">
    <citation type="submission" date="2011-12" db="EMBL/GenBank/DDBJ databases">
        <title>Complete genome sequence of Streptomyces cattleya strain DSM 46488.</title>
        <authorList>
            <person name="Ou H.-Y."/>
            <person name="Li P."/>
            <person name="Zhao C."/>
            <person name="O'Hagan D."/>
            <person name="Deng Z."/>
        </authorList>
    </citation>
    <scope>NUCLEOTIDE SEQUENCE [LARGE SCALE GENOMIC DNA]</scope>
    <source>
        <strain evidence="9">ATCC 35852 / DSM 46488 / JCM 4925 / NBRC 14057 / NRRL 8057</strain>
    </source>
</reference>
<dbReference type="GO" id="GO:0004733">
    <property type="term" value="F:pyridoxamine phosphate oxidase activity"/>
    <property type="evidence" value="ECO:0007669"/>
    <property type="project" value="InterPro"/>
</dbReference>
<name>F8JU63_STREN</name>
<keyword evidence="2" id="KW-0285">Flavoprotein</keyword>
<dbReference type="PANTHER" id="PTHR10851:SF0">
    <property type="entry name" value="PYRIDOXINE-5'-PHOSPHATE OXIDASE"/>
    <property type="match status" value="1"/>
</dbReference>
<feature type="domain" description="Pyridoxamine 5'-phosphate oxidase N-terminal" evidence="6">
    <location>
        <begin position="43"/>
        <end position="145"/>
    </location>
</feature>
<dbReference type="Gene3D" id="2.30.110.10">
    <property type="entry name" value="Electron Transport, Fmn-binding Protein, Chain A"/>
    <property type="match status" value="1"/>
</dbReference>
<comment type="cofactor">
    <cofactor evidence="5">
        <name>FMN</name>
        <dbReference type="ChEBI" id="CHEBI:58210"/>
    </cofactor>
    <text evidence="5">Binds 1 FMN per subunit.</text>
</comment>
<dbReference type="EMBL" id="CP003219">
    <property type="protein sequence ID" value="AEW93077.1"/>
    <property type="molecule type" value="Genomic_DNA"/>
</dbReference>
<dbReference type="Proteomes" id="UP000007842">
    <property type="component" value="Chromosome"/>
</dbReference>
<evidence type="ECO:0000256" key="5">
    <source>
        <dbReference type="PIRSR" id="PIRSR000190-2"/>
    </source>
</evidence>
<evidence type="ECO:0000259" key="7">
    <source>
        <dbReference type="Pfam" id="PF10590"/>
    </source>
</evidence>
<evidence type="ECO:0000256" key="2">
    <source>
        <dbReference type="ARBA" id="ARBA00022630"/>
    </source>
</evidence>
<keyword evidence="4" id="KW-0560">Oxidoreductase</keyword>
<evidence type="ECO:0000256" key="1">
    <source>
        <dbReference type="ARBA" id="ARBA00007301"/>
    </source>
</evidence>
<dbReference type="InterPro" id="IPR011576">
    <property type="entry name" value="Pyridox_Oxase_N"/>
</dbReference>
<dbReference type="KEGG" id="scy:SCATT_07060"/>
<feature type="binding site" evidence="5">
    <location>
        <position position="117"/>
    </location>
    <ligand>
        <name>FMN</name>
        <dbReference type="ChEBI" id="CHEBI:58210"/>
    </ligand>
</feature>
<evidence type="ECO:0000256" key="4">
    <source>
        <dbReference type="ARBA" id="ARBA00023002"/>
    </source>
</evidence>
<feature type="binding site" evidence="5">
    <location>
        <position position="207"/>
    </location>
    <ligand>
        <name>FMN</name>
        <dbReference type="ChEBI" id="CHEBI:58210"/>
    </ligand>
</feature>
<evidence type="ECO:0000313" key="9">
    <source>
        <dbReference type="Proteomes" id="UP000007842"/>
    </source>
</evidence>
<dbReference type="PIRSF" id="PIRSF000190">
    <property type="entry name" value="Pyd_amn-ph_oxd"/>
    <property type="match status" value="1"/>
</dbReference>
<evidence type="ECO:0000259" key="6">
    <source>
        <dbReference type="Pfam" id="PF01243"/>
    </source>
</evidence>
<dbReference type="NCBIfam" id="NF004231">
    <property type="entry name" value="PRK05679.1"/>
    <property type="match status" value="1"/>
</dbReference>
<dbReference type="RefSeq" id="WP_014141473.1">
    <property type="nucleotide sequence ID" value="NC_016111.1"/>
</dbReference>
<keyword evidence="3 5" id="KW-0288">FMN</keyword>
<gene>
    <name evidence="8" type="ordered locus">SCATT_07060</name>
</gene>
<feature type="binding site" evidence="5">
    <location>
        <position position="95"/>
    </location>
    <ligand>
        <name>FMN</name>
        <dbReference type="ChEBI" id="CHEBI:58210"/>
    </ligand>
</feature>
<organism evidence="8 9">
    <name type="scientific">Streptantibioticus cattleyicolor (strain ATCC 35852 / DSM 46488 / JCM 4925 / NBRC 14057 / NRRL 8057)</name>
    <name type="common">Streptomyces cattleya</name>
    <dbReference type="NCBI Taxonomy" id="1003195"/>
    <lineage>
        <taxon>Bacteria</taxon>
        <taxon>Bacillati</taxon>
        <taxon>Actinomycetota</taxon>
        <taxon>Actinomycetes</taxon>
        <taxon>Kitasatosporales</taxon>
        <taxon>Streptomycetaceae</taxon>
        <taxon>Streptantibioticus</taxon>
    </lineage>
</organism>
<protein>
    <submittedName>
        <fullName evidence="8">Pyridoxamine 5'-phosphate oxidase</fullName>
    </submittedName>
</protein>
<dbReference type="GO" id="GO:0010181">
    <property type="term" value="F:FMN binding"/>
    <property type="evidence" value="ECO:0007669"/>
    <property type="project" value="InterPro"/>
</dbReference>
<feature type="domain" description="Pyridoxine 5'-phosphate oxidase dimerisation C-terminal" evidence="7">
    <location>
        <begin position="185"/>
        <end position="224"/>
    </location>
</feature>
<accession>F8JU63</accession>
<dbReference type="PATRIC" id="fig|1003195.11.peg.2305"/>
<dbReference type="eggNOG" id="COG0259">
    <property type="taxonomic scope" value="Bacteria"/>
</dbReference>
<evidence type="ECO:0000313" key="8">
    <source>
        <dbReference type="EMBL" id="AEW93077.1"/>
    </source>
</evidence>
<dbReference type="InterPro" id="IPR012349">
    <property type="entry name" value="Split_barrel_FMN-bd"/>
</dbReference>
<sequence length="224" mass="24750">MSGTEAEALRVRLRTTPALTGPFPAFEVSRAEAAPGPLFLRWLTEALDDGVPEPHVTTLSTADERGRPSARVLMLRDVDPDRCAFRFASEAASRKGRELAANPYAALSWYWPRHGRQIRAAGPVAVLDRAAARADFLGRGEASRISGFTGSMSAPLESEGAYADARERARRTVAAEPEAVPDGHTVYELRAEEMEFFQGDPARFHRRLCYHRQDGNWTSGLLWP</sequence>
<dbReference type="InterPro" id="IPR019576">
    <property type="entry name" value="Pyridoxamine_oxidase_dimer_C"/>
</dbReference>
<dbReference type="KEGG" id="sct:SCAT_0697"/>
<accession>G8WVY4</accession>
<dbReference type="HOGENOM" id="CLU_032263_2_3_11"/>
<dbReference type="OrthoDB" id="9780392at2"/>
<feature type="binding site" evidence="5">
    <location>
        <position position="94"/>
    </location>
    <ligand>
        <name>FMN</name>
        <dbReference type="ChEBI" id="CHEBI:58210"/>
    </ligand>
</feature>
<dbReference type="SUPFAM" id="SSF50475">
    <property type="entry name" value="FMN-binding split barrel"/>
    <property type="match status" value="1"/>
</dbReference>
<dbReference type="Pfam" id="PF01243">
    <property type="entry name" value="PNPOx_N"/>
    <property type="match status" value="1"/>
</dbReference>
<dbReference type="STRING" id="1003195.SCATT_07060"/>
<dbReference type="PANTHER" id="PTHR10851">
    <property type="entry name" value="PYRIDOXINE-5-PHOSPHATE OXIDASE"/>
    <property type="match status" value="1"/>
</dbReference>